<evidence type="ECO:0000259" key="7">
    <source>
        <dbReference type="Pfam" id="PF25609"/>
    </source>
</evidence>
<name>A0A0R3S5D5_9BILA</name>
<evidence type="ECO:0000256" key="3">
    <source>
        <dbReference type="ARBA" id="ARBA00023157"/>
    </source>
</evidence>
<dbReference type="Proteomes" id="UP000050640">
    <property type="component" value="Unplaced"/>
</dbReference>
<keyword evidence="8" id="KW-1185">Reference proteome</keyword>
<evidence type="ECO:0000256" key="1">
    <source>
        <dbReference type="ARBA" id="ARBA00004479"/>
    </source>
</evidence>
<protein>
    <submittedName>
        <fullName evidence="9">Ig-like domain-containing protein</fullName>
    </submittedName>
</protein>
<sequence>MTYVVGLAMNFIYSSQTRKDAAEEETFPPFSTELKKRTDLALILKPKAKKKESARRPSMADGVMDEIALIESPQSTYITRSRNATLTCRALNAKRIRFKCNGRWLDDSRHNVSQGIDSATHLPFHKATVEIDRQELNVHPGDFTCQCYASSDSDVQVVRSESARVRIALKKKKILSEKN</sequence>
<organism evidence="8 9">
    <name type="scientific">Elaeophora elaphi</name>
    <dbReference type="NCBI Taxonomy" id="1147741"/>
    <lineage>
        <taxon>Eukaryota</taxon>
        <taxon>Metazoa</taxon>
        <taxon>Ecdysozoa</taxon>
        <taxon>Nematoda</taxon>
        <taxon>Chromadorea</taxon>
        <taxon>Rhabditida</taxon>
        <taxon>Spirurina</taxon>
        <taxon>Spiruromorpha</taxon>
        <taxon>Filarioidea</taxon>
        <taxon>Onchocercidae</taxon>
        <taxon>Elaeophora</taxon>
    </lineage>
</organism>
<evidence type="ECO:0000313" key="8">
    <source>
        <dbReference type="Proteomes" id="UP000050640"/>
    </source>
</evidence>
<accession>A0A0R3S5D5</accession>
<keyword evidence="6" id="KW-0393">Immunoglobulin domain</keyword>
<proteinExistence type="predicted"/>
<dbReference type="WBParaSite" id="EEL_0001000401-mRNA-1">
    <property type="protein sequence ID" value="EEL_0001000401-mRNA-1"/>
    <property type="gene ID" value="EEL_0001000401"/>
</dbReference>
<evidence type="ECO:0000256" key="2">
    <source>
        <dbReference type="ARBA" id="ARBA00023136"/>
    </source>
</evidence>
<dbReference type="InterPro" id="IPR013783">
    <property type="entry name" value="Ig-like_fold"/>
</dbReference>
<keyword evidence="5" id="KW-0325">Glycoprotein</keyword>
<dbReference type="InterPro" id="IPR057755">
    <property type="entry name" value="UNC5A-D-like_N"/>
</dbReference>
<feature type="domain" description="Netrin receptor UNC5A-D-like N-terminal" evidence="7">
    <location>
        <begin position="69"/>
        <end position="163"/>
    </location>
</feature>
<evidence type="ECO:0000256" key="6">
    <source>
        <dbReference type="ARBA" id="ARBA00023319"/>
    </source>
</evidence>
<keyword evidence="3" id="KW-1015">Disulfide bond</keyword>
<evidence type="ECO:0000313" key="9">
    <source>
        <dbReference type="WBParaSite" id="EEL_0001000401-mRNA-1"/>
    </source>
</evidence>
<dbReference type="Gene3D" id="2.60.40.10">
    <property type="entry name" value="Immunoglobulins"/>
    <property type="match status" value="1"/>
</dbReference>
<evidence type="ECO:0000256" key="5">
    <source>
        <dbReference type="ARBA" id="ARBA00023180"/>
    </source>
</evidence>
<dbReference type="AlphaFoldDB" id="A0A0R3S5D5"/>
<comment type="subcellular location">
    <subcellularLocation>
        <location evidence="1">Membrane</location>
        <topology evidence="1">Single-pass type I membrane protein</topology>
    </subcellularLocation>
</comment>
<keyword evidence="4" id="KW-0675">Receptor</keyword>
<keyword evidence="2" id="KW-0472">Membrane</keyword>
<dbReference type="STRING" id="1147741.A0A0R3S5D5"/>
<dbReference type="Pfam" id="PF25609">
    <property type="entry name" value="Unc5_NetrinR_N"/>
    <property type="match status" value="1"/>
</dbReference>
<evidence type="ECO:0000256" key="4">
    <source>
        <dbReference type="ARBA" id="ARBA00023170"/>
    </source>
</evidence>
<reference evidence="9" key="1">
    <citation type="submission" date="2017-02" db="UniProtKB">
        <authorList>
            <consortium name="WormBaseParasite"/>
        </authorList>
    </citation>
    <scope>IDENTIFICATION</scope>
</reference>